<evidence type="ECO:0000313" key="1">
    <source>
        <dbReference type="EMBL" id="CAG2064062.1"/>
    </source>
</evidence>
<protein>
    <submittedName>
        <fullName evidence="1">Uncharacterized protein</fullName>
    </submittedName>
</protein>
<comment type="caution">
    <text evidence="1">The sequence shown here is derived from an EMBL/GenBank/DDBJ whole genome shotgun (WGS) entry which is preliminary data.</text>
</comment>
<reference evidence="1" key="1">
    <citation type="submission" date="2021-03" db="EMBL/GenBank/DDBJ databases">
        <authorList>
            <person name="Tran Van P."/>
        </authorList>
    </citation>
    <scope>NUCLEOTIDE SEQUENCE</scope>
</reference>
<sequence length="53" mass="6240">MIGAEGKQIQSLVLNKLSFESFVRNLLLVKQYRVEIYVNKGTSKYNDWVVEYK</sequence>
<feature type="non-terminal residue" evidence="1">
    <location>
        <position position="53"/>
    </location>
</feature>
<dbReference type="Gene3D" id="3.40.1170.10">
    <property type="entry name" value="DNA repair protein MutS, domain I"/>
    <property type="match status" value="1"/>
</dbReference>
<gene>
    <name evidence="1" type="ORF">TPAB3V08_LOCUS11009</name>
</gene>
<keyword evidence="2" id="KW-1185">Reference proteome</keyword>
<dbReference type="EMBL" id="CAJPIN010031307">
    <property type="protein sequence ID" value="CAG2064062.1"/>
    <property type="molecule type" value="Genomic_DNA"/>
</dbReference>
<name>A0ABN7PF26_TIMPD</name>
<accession>A0ABN7PF26</accession>
<dbReference type="Proteomes" id="UP001153148">
    <property type="component" value="Unassembled WGS sequence"/>
</dbReference>
<organism evidence="1 2">
    <name type="scientific">Timema podura</name>
    <name type="common">Walking stick</name>
    <dbReference type="NCBI Taxonomy" id="61482"/>
    <lineage>
        <taxon>Eukaryota</taxon>
        <taxon>Metazoa</taxon>
        <taxon>Ecdysozoa</taxon>
        <taxon>Arthropoda</taxon>
        <taxon>Hexapoda</taxon>
        <taxon>Insecta</taxon>
        <taxon>Pterygota</taxon>
        <taxon>Neoptera</taxon>
        <taxon>Polyneoptera</taxon>
        <taxon>Phasmatodea</taxon>
        <taxon>Timematodea</taxon>
        <taxon>Timematoidea</taxon>
        <taxon>Timematidae</taxon>
        <taxon>Timema</taxon>
    </lineage>
</organism>
<dbReference type="InterPro" id="IPR016151">
    <property type="entry name" value="DNA_mismatch_repair_MutS_N"/>
</dbReference>
<evidence type="ECO:0000313" key="2">
    <source>
        <dbReference type="Proteomes" id="UP001153148"/>
    </source>
</evidence>
<proteinExistence type="predicted"/>